<accession>A0ABP0MFM2</accession>
<keyword evidence="2" id="KW-1185">Reference proteome</keyword>
<comment type="caution">
    <text evidence="1">The sequence shown here is derived from an EMBL/GenBank/DDBJ whole genome shotgun (WGS) entry which is preliminary data.</text>
</comment>
<gene>
    <name evidence="1" type="ORF">CCMP2556_LOCUS25633</name>
</gene>
<evidence type="ECO:0000313" key="2">
    <source>
        <dbReference type="Proteomes" id="UP001642484"/>
    </source>
</evidence>
<reference evidence="1 2" key="1">
    <citation type="submission" date="2024-02" db="EMBL/GenBank/DDBJ databases">
        <authorList>
            <person name="Chen Y."/>
            <person name="Shah S."/>
            <person name="Dougan E. K."/>
            <person name="Thang M."/>
            <person name="Chan C."/>
        </authorList>
    </citation>
    <scope>NUCLEOTIDE SEQUENCE [LARGE SCALE GENOMIC DNA]</scope>
</reference>
<protein>
    <submittedName>
        <fullName evidence="1">Uncharacterized protein</fullName>
    </submittedName>
</protein>
<sequence>MDDDNQYDDEEFDDDDFENETVEDDTEEDEPQKEDPDSPVHAIFTPSSGCQITVPSVPIEDGMQIWGGNSAEWEVKGSASDATLSELPPHFLGGRLLRCAEGALGSARSLLQVTSLHQDARLYVVLEVPSGKSTPGESGTSLTTCLANGQRWISEGESAPSWLELEGKGKRPELVMFSTFAPKGVSLTLPQVILTGDPPRGFVVVVPLMAGCFNVSMSSDSTELQVQKATMDEGVVAWTDRDHQYLDVPEYLKHGVLFQQPFKDIPAGTVLTVRPNSAAYIYVITERRSGNQKPSWAEDLGISWHLEEAAPRWHELPTMRTYSRYCPAGWPLSLPPCHAPPNDGLVFSVVVTPVTAQSTAPLEVSCYNEGFVDTELLTLEEGTPLRSTHGQGSLVEVPLWMCGSTLIRPDASHAPSSSSSFVVRPAAPSVVYALLPATTVASEYAARWGNGWEAREEAPVWQPEEGAQMSRLAVVARRVLPRELVGVPPKGSSEVLAVVVKVDVEAFDASVECNNGLEFSRSQVKETGLAWTDRQNRLAWIPECMKGGLHFRGPHELHTRPGLQLRIRATSACRVFVMIEASYEEHPARSGRGLPQLLLQNGWFVETAPPPAWQDSASKLKLLSKRHLEKSC</sequence>
<proteinExistence type="predicted"/>
<dbReference type="EMBL" id="CAXAMN010017335">
    <property type="protein sequence ID" value="CAK9050263.1"/>
    <property type="molecule type" value="Genomic_DNA"/>
</dbReference>
<name>A0ABP0MFM2_9DINO</name>
<organism evidence="1 2">
    <name type="scientific">Durusdinium trenchii</name>
    <dbReference type="NCBI Taxonomy" id="1381693"/>
    <lineage>
        <taxon>Eukaryota</taxon>
        <taxon>Sar</taxon>
        <taxon>Alveolata</taxon>
        <taxon>Dinophyceae</taxon>
        <taxon>Suessiales</taxon>
        <taxon>Symbiodiniaceae</taxon>
        <taxon>Durusdinium</taxon>
    </lineage>
</organism>
<dbReference type="Proteomes" id="UP001642484">
    <property type="component" value="Unassembled WGS sequence"/>
</dbReference>
<evidence type="ECO:0000313" key="1">
    <source>
        <dbReference type="EMBL" id="CAK9050263.1"/>
    </source>
</evidence>